<dbReference type="AlphaFoldDB" id="A0AAD7CQC9"/>
<evidence type="ECO:0000313" key="2">
    <source>
        <dbReference type="EMBL" id="KAJ7654195.1"/>
    </source>
</evidence>
<organism evidence="2 3">
    <name type="scientific">Mycena rosella</name>
    <name type="common">Pink bonnet</name>
    <name type="synonym">Agaricus rosellus</name>
    <dbReference type="NCBI Taxonomy" id="1033263"/>
    <lineage>
        <taxon>Eukaryota</taxon>
        <taxon>Fungi</taxon>
        <taxon>Dikarya</taxon>
        <taxon>Basidiomycota</taxon>
        <taxon>Agaricomycotina</taxon>
        <taxon>Agaricomycetes</taxon>
        <taxon>Agaricomycetidae</taxon>
        <taxon>Agaricales</taxon>
        <taxon>Marasmiineae</taxon>
        <taxon>Mycenaceae</taxon>
        <taxon>Mycena</taxon>
    </lineage>
</organism>
<protein>
    <submittedName>
        <fullName evidence="2">Uncharacterized protein</fullName>
    </submittedName>
</protein>
<dbReference type="Proteomes" id="UP001221757">
    <property type="component" value="Unassembled WGS sequence"/>
</dbReference>
<reference evidence="2" key="1">
    <citation type="submission" date="2023-03" db="EMBL/GenBank/DDBJ databases">
        <title>Massive genome expansion in bonnet fungi (Mycena s.s.) driven by repeated elements and novel gene families across ecological guilds.</title>
        <authorList>
            <consortium name="Lawrence Berkeley National Laboratory"/>
            <person name="Harder C.B."/>
            <person name="Miyauchi S."/>
            <person name="Viragh M."/>
            <person name="Kuo A."/>
            <person name="Thoen E."/>
            <person name="Andreopoulos B."/>
            <person name="Lu D."/>
            <person name="Skrede I."/>
            <person name="Drula E."/>
            <person name="Henrissat B."/>
            <person name="Morin E."/>
            <person name="Kohler A."/>
            <person name="Barry K."/>
            <person name="LaButti K."/>
            <person name="Morin E."/>
            <person name="Salamov A."/>
            <person name="Lipzen A."/>
            <person name="Mereny Z."/>
            <person name="Hegedus B."/>
            <person name="Baldrian P."/>
            <person name="Stursova M."/>
            <person name="Weitz H."/>
            <person name="Taylor A."/>
            <person name="Grigoriev I.V."/>
            <person name="Nagy L.G."/>
            <person name="Martin F."/>
            <person name="Kauserud H."/>
        </authorList>
    </citation>
    <scope>NUCLEOTIDE SEQUENCE</scope>
    <source>
        <strain evidence="2">CBHHK067</strain>
    </source>
</reference>
<sequence length="819" mass="91249">MYAPSNSHVVDLYTVGIEERRPKRASVPFICGIEVEGPRGERVRIRALEDDSAMVNAMCTTLYEMVRHHIGELQQSGKTLRMANGVLVPSIGFWEGYIRFGGARVRACFEVFPSGGSWSFLFGKPLLEGFGAVHDYAVDSITVPGEKGPTVVSNQIGQMSLWDEARGNMHAVFLDPKSRAMSAGGSSAPPVRRVQIPDDRNPKNVNQHICEVEEVTHKKEDDHAESKEAQRNLTGDLPFPSREVQSDKERGSEDDTDKISFTEPSPTDEDKMNEWKGETLAHTGDVNSEDMRVYVPGDFSRSPLRDVPKTNHTSRAASGTDKFSRSAPALEVTQALKMTGLIVIWGMLMLAAQYGGASGKTSARGTLSGDPEFPPREVPAPNGSLERILVTDTTSPVTYLQKDWQRWRRRQRYTKRENRRRMKLRWRQKERKPETRAEEEPSEDDGEDARWCHWTPPCTLQFDVQIHGKVVRPRRPARVHSVGEGVQSPTRGVHNLPQTPSDEPADTNAPETAYLVQEMAEHLIRAAEESRVWENLRTGSPAAFGAYLVQVTADANAGAAPMKDGEQEHEEGFEQPEIRVGEDTSVFTRLTDPHNSKRVAAVLEAVTIGPDLTIEQRSTVENFISEFADCYALSMKEVIPIPGAEHTMNIPANTTFNTKVHQRPTAPAQKEWYNGVINEMLSAGIITGIDVKDVKCVSPTTLAQKAHQNGKTRTILELQHQINDQCIAVGIPPSFELPARPATPPEVEDPKKPSWRVCHDYRELNGKTKVAAMPQGDIQRKQGLLSGHRWVTVFDFAKGFYACATAEDIRPYLCFYVEG</sequence>
<dbReference type="InterPro" id="IPR043502">
    <property type="entry name" value="DNA/RNA_pol_sf"/>
</dbReference>
<gene>
    <name evidence="2" type="ORF">B0H17DRAFT_1214460</name>
</gene>
<evidence type="ECO:0000313" key="3">
    <source>
        <dbReference type="Proteomes" id="UP001221757"/>
    </source>
</evidence>
<accession>A0AAD7CQC9</accession>
<feature type="region of interest" description="Disordered" evidence="1">
    <location>
        <begin position="357"/>
        <end position="383"/>
    </location>
</feature>
<dbReference type="Gene3D" id="3.10.10.10">
    <property type="entry name" value="HIV Type 1 Reverse Transcriptase, subunit A, domain 1"/>
    <property type="match status" value="1"/>
</dbReference>
<dbReference type="SUPFAM" id="SSF56672">
    <property type="entry name" value="DNA/RNA polymerases"/>
    <property type="match status" value="1"/>
</dbReference>
<feature type="region of interest" description="Disordered" evidence="1">
    <location>
        <begin position="424"/>
        <end position="448"/>
    </location>
</feature>
<keyword evidence="3" id="KW-1185">Reference proteome</keyword>
<name>A0AAD7CQC9_MYCRO</name>
<dbReference type="Gene3D" id="3.30.70.270">
    <property type="match status" value="1"/>
</dbReference>
<dbReference type="InterPro" id="IPR043128">
    <property type="entry name" value="Rev_trsase/Diguanyl_cyclase"/>
</dbReference>
<feature type="region of interest" description="Disordered" evidence="1">
    <location>
        <begin position="302"/>
        <end position="324"/>
    </location>
</feature>
<feature type="compositionally biased region" description="Basic and acidic residues" evidence="1">
    <location>
        <begin position="244"/>
        <end position="260"/>
    </location>
</feature>
<proteinExistence type="predicted"/>
<comment type="caution">
    <text evidence="2">The sequence shown here is derived from an EMBL/GenBank/DDBJ whole genome shotgun (WGS) entry which is preliminary data.</text>
</comment>
<dbReference type="EMBL" id="JARKIE010000326">
    <property type="protein sequence ID" value="KAJ7654195.1"/>
    <property type="molecule type" value="Genomic_DNA"/>
</dbReference>
<feature type="region of interest" description="Disordered" evidence="1">
    <location>
        <begin position="179"/>
        <end position="274"/>
    </location>
</feature>
<feature type="region of interest" description="Disordered" evidence="1">
    <location>
        <begin position="473"/>
        <end position="507"/>
    </location>
</feature>
<feature type="compositionally biased region" description="Basic and acidic residues" evidence="1">
    <location>
        <begin position="210"/>
        <end position="230"/>
    </location>
</feature>
<evidence type="ECO:0000256" key="1">
    <source>
        <dbReference type="SAM" id="MobiDB-lite"/>
    </source>
</evidence>